<accession>A0A6B0UN38</accession>
<keyword evidence="1" id="KW-1133">Transmembrane helix</keyword>
<feature type="transmembrane region" description="Helical" evidence="1">
    <location>
        <begin position="40"/>
        <end position="62"/>
    </location>
</feature>
<dbReference type="AlphaFoldDB" id="A0A6B0UN38"/>
<evidence type="ECO:0000313" key="2">
    <source>
        <dbReference type="EMBL" id="MXU90808.1"/>
    </source>
</evidence>
<protein>
    <submittedName>
        <fullName evidence="2">Putative membrane protein</fullName>
    </submittedName>
</protein>
<keyword evidence="1" id="KW-0812">Transmembrane</keyword>
<sequence length="118" mass="13672">MFTSHFNQQNIFTPSDIFGTIARSPRRRCRRSFGAFRVDLLKYMIMNAVFIATLVIVGTMAYHAMGLPFNTSKAEPRDFWDQQSFCRAGFCDKENDDCYPCVCTTSLQDGFRYCIYID</sequence>
<organism evidence="2">
    <name type="scientific">Ixodes ricinus</name>
    <name type="common">Common tick</name>
    <name type="synonym">Acarus ricinus</name>
    <dbReference type="NCBI Taxonomy" id="34613"/>
    <lineage>
        <taxon>Eukaryota</taxon>
        <taxon>Metazoa</taxon>
        <taxon>Ecdysozoa</taxon>
        <taxon>Arthropoda</taxon>
        <taxon>Chelicerata</taxon>
        <taxon>Arachnida</taxon>
        <taxon>Acari</taxon>
        <taxon>Parasitiformes</taxon>
        <taxon>Ixodida</taxon>
        <taxon>Ixodoidea</taxon>
        <taxon>Ixodidae</taxon>
        <taxon>Ixodinae</taxon>
        <taxon>Ixodes</taxon>
    </lineage>
</organism>
<proteinExistence type="predicted"/>
<evidence type="ECO:0000256" key="1">
    <source>
        <dbReference type="SAM" id="Phobius"/>
    </source>
</evidence>
<reference evidence="2" key="1">
    <citation type="submission" date="2019-12" db="EMBL/GenBank/DDBJ databases">
        <title>An insight into the sialome of adult female Ixodes ricinus ticks feeding for 6 days.</title>
        <authorList>
            <person name="Perner J."/>
            <person name="Ribeiro J.M.C."/>
        </authorList>
    </citation>
    <scope>NUCLEOTIDE SEQUENCE</scope>
    <source>
        <strain evidence="2">Semi-engorged</strain>
        <tissue evidence="2">Salivary glands</tissue>
    </source>
</reference>
<dbReference type="EMBL" id="GIFC01008725">
    <property type="protein sequence ID" value="MXU90808.1"/>
    <property type="molecule type" value="Transcribed_RNA"/>
</dbReference>
<keyword evidence="1" id="KW-0472">Membrane</keyword>
<name>A0A6B0UN38_IXORI</name>